<dbReference type="InterPro" id="IPR000086">
    <property type="entry name" value="NUDIX_hydrolase_dom"/>
</dbReference>
<keyword evidence="5" id="KW-0460">Magnesium</keyword>
<evidence type="ECO:0000313" key="7">
    <source>
        <dbReference type="EMBL" id="KAK8993279.1"/>
    </source>
</evidence>
<protein>
    <recommendedName>
        <fullName evidence="6">Nudix hydrolase domain-containing protein</fullName>
    </recommendedName>
</protein>
<proteinExistence type="inferred from homology"/>
<evidence type="ECO:0000256" key="1">
    <source>
        <dbReference type="ARBA" id="ARBA00001946"/>
    </source>
</evidence>
<dbReference type="SUPFAM" id="SSF55811">
    <property type="entry name" value="Nudix"/>
    <property type="match status" value="1"/>
</dbReference>
<comment type="cofactor">
    <cofactor evidence="1">
        <name>Mg(2+)</name>
        <dbReference type="ChEBI" id="CHEBI:18420"/>
    </cofactor>
</comment>
<dbReference type="PROSITE" id="PS51462">
    <property type="entry name" value="NUDIX"/>
    <property type="match status" value="1"/>
</dbReference>
<dbReference type="CDD" id="cd04666">
    <property type="entry name" value="NUDIX_DIPP2_like_Nudt4"/>
    <property type="match status" value="1"/>
</dbReference>
<evidence type="ECO:0000256" key="5">
    <source>
        <dbReference type="ARBA" id="ARBA00022842"/>
    </source>
</evidence>
<evidence type="ECO:0000259" key="6">
    <source>
        <dbReference type="PROSITE" id="PS51462"/>
    </source>
</evidence>
<dbReference type="Gene3D" id="3.90.79.10">
    <property type="entry name" value="Nucleoside Triphosphate Pyrophosphohydrolase"/>
    <property type="match status" value="1"/>
</dbReference>
<evidence type="ECO:0000256" key="4">
    <source>
        <dbReference type="ARBA" id="ARBA00022801"/>
    </source>
</evidence>
<keyword evidence="4" id="KW-0378">Hydrolase</keyword>
<dbReference type="PROSITE" id="PS00893">
    <property type="entry name" value="NUDIX_BOX"/>
    <property type="match status" value="1"/>
</dbReference>
<keyword evidence="8" id="KW-1185">Reference proteome</keyword>
<dbReference type="InterPro" id="IPR020084">
    <property type="entry name" value="NUDIX_hydrolase_CS"/>
</dbReference>
<accession>A0ABR2PXV3</accession>
<organism evidence="7 8">
    <name type="scientific">Hibiscus sabdariffa</name>
    <name type="common">roselle</name>
    <dbReference type="NCBI Taxonomy" id="183260"/>
    <lineage>
        <taxon>Eukaryota</taxon>
        <taxon>Viridiplantae</taxon>
        <taxon>Streptophyta</taxon>
        <taxon>Embryophyta</taxon>
        <taxon>Tracheophyta</taxon>
        <taxon>Spermatophyta</taxon>
        <taxon>Magnoliopsida</taxon>
        <taxon>eudicotyledons</taxon>
        <taxon>Gunneridae</taxon>
        <taxon>Pentapetalae</taxon>
        <taxon>rosids</taxon>
        <taxon>malvids</taxon>
        <taxon>Malvales</taxon>
        <taxon>Malvaceae</taxon>
        <taxon>Malvoideae</taxon>
        <taxon>Hibiscus</taxon>
    </lineage>
</organism>
<evidence type="ECO:0000256" key="2">
    <source>
        <dbReference type="ARBA" id="ARBA00005582"/>
    </source>
</evidence>
<sequence length="282" mass="32046">MGICPSQPGNNDESDGTFHDDDKKVIPALPVPAIKYKQKAWKGLFFSRKASGFVAFSFCFFSLNAAFDHLNNHLDSISPCLTYRLEREDTDNDAPMLCSLQLVLVVQKYRCIPYRLENDAEESRISVLMISTPNRDDLVFPKGGWEDDETVHEAACREALEEAGVKGILDEDPLGVWEFRSKSRQNSCSLEGGCRGYMFAMEVTEELDSWAEHITYNRKWLSPEEAYKLCRYDWMREALGALLRGMEKNNKIEREHQMISAGCSANPSNLEESFTNKCIVQG</sequence>
<reference evidence="7 8" key="1">
    <citation type="journal article" date="2024" name="G3 (Bethesda)">
        <title>Genome assembly of Hibiscus sabdariffa L. provides insights into metabolisms of medicinal natural products.</title>
        <authorList>
            <person name="Kim T."/>
        </authorList>
    </citation>
    <scope>NUCLEOTIDE SEQUENCE [LARGE SCALE GENOMIC DNA]</scope>
    <source>
        <strain evidence="7">TK-2024</strain>
        <tissue evidence="7">Old leaves</tissue>
    </source>
</reference>
<comment type="caution">
    <text evidence="7">The sequence shown here is derived from an EMBL/GenBank/DDBJ whole genome shotgun (WGS) entry which is preliminary data.</text>
</comment>
<evidence type="ECO:0000256" key="3">
    <source>
        <dbReference type="ARBA" id="ARBA00022723"/>
    </source>
</evidence>
<dbReference type="InterPro" id="IPR047198">
    <property type="entry name" value="DDP-like_NUDIX"/>
</dbReference>
<name>A0ABR2PXV3_9ROSI</name>
<dbReference type="PANTHER" id="PTHR12629">
    <property type="entry name" value="DIPHOSPHOINOSITOL POLYPHOSPHATE PHOSPHOHYDROLASE"/>
    <property type="match status" value="1"/>
</dbReference>
<dbReference type="Pfam" id="PF00293">
    <property type="entry name" value="NUDIX"/>
    <property type="match status" value="1"/>
</dbReference>
<gene>
    <name evidence="7" type="ORF">V6N11_033380</name>
</gene>
<evidence type="ECO:0000313" key="8">
    <source>
        <dbReference type="Proteomes" id="UP001396334"/>
    </source>
</evidence>
<dbReference type="Proteomes" id="UP001396334">
    <property type="component" value="Unassembled WGS sequence"/>
</dbReference>
<comment type="similarity">
    <text evidence="2">Belongs to the Nudix hydrolase family.</text>
</comment>
<feature type="domain" description="Nudix hydrolase" evidence="6">
    <location>
        <begin position="107"/>
        <end position="243"/>
    </location>
</feature>
<dbReference type="InterPro" id="IPR015797">
    <property type="entry name" value="NUDIX_hydrolase-like_dom_sf"/>
</dbReference>
<dbReference type="EMBL" id="JBBPBN010000049">
    <property type="protein sequence ID" value="KAK8993279.1"/>
    <property type="molecule type" value="Genomic_DNA"/>
</dbReference>
<dbReference type="PANTHER" id="PTHR12629:SF71">
    <property type="entry name" value="HYDROLASE 13, MITOCHONDRIAL, PUTATIVE, EXPRESSED-RELATED"/>
    <property type="match status" value="1"/>
</dbReference>
<keyword evidence="3" id="KW-0479">Metal-binding</keyword>